<evidence type="ECO:0000256" key="2">
    <source>
        <dbReference type="SAM" id="MobiDB-lite"/>
    </source>
</evidence>
<keyword evidence="3" id="KW-1133">Transmembrane helix</keyword>
<gene>
    <name evidence="5" type="ORF">H0P51_27605</name>
</gene>
<organism evidence="5 6">
    <name type="scientific">Mycobacterium vicinigordonae</name>
    <dbReference type="NCBI Taxonomy" id="1719132"/>
    <lineage>
        <taxon>Bacteria</taxon>
        <taxon>Bacillati</taxon>
        <taxon>Actinomycetota</taxon>
        <taxon>Actinomycetes</taxon>
        <taxon>Mycobacteriales</taxon>
        <taxon>Mycobacteriaceae</taxon>
        <taxon>Mycobacterium</taxon>
    </lineage>
</organism>
<keyword evidence="3" id="KW-0472">Membrane</keyword>
<reference evidence="5" key="1">
    <citation type="submission" date="2020-07" db="EMBL/GenBank/DDBJ databases">
        <title>Description of Mycobacterium gordonae subsp. intergordonae subsp.nov. and Mycobacterium gordonae subsp. gordonae subsp. nov.</title>
        <authorList>
            <person name="Huang H."/>
        </authorList>
    </citation>
    <scope>NUCLEOTIDE SEQUENCE [LARGE SCALE GENOMIC DNA]</scope>
    <source>
        <strain evidence="5">24T</strain>
    </source>
</reference>
<dbReference type="InterPro" id="IPR050922">
    <property type="entry name" value="LytR/CpsA/Psr_CW_biosynth"/>
</dbReference>
<dbReference type="NCBIfam" id="TIGR00350">
    <property type="entry name" value="lytR_cpsA_psr"/>
    <property type="match status" value="1"/>
</dbReference>
<sequence length="391" mass="41494">MNGDRSLGGRPDAGPPRRPGPEPSPLLRRPTRPPAGTTRRSEPPPLRTPPPHRVAPPPRPAAPRSRRSTGRRRWLRIVALSLLIVALLAAAGVLGLTLWVDSALRRASVLVDYPDRPAPGRGTTWLLVGSDSREDLTAAQQEDLATGGDVGSSRTDTILLIHIPGLGSATPTTLVSIPRDSYVPIPGYGRDKINAAFSLGGAPLLAQTVEQATGVRLDHYAEVGFGGFAVLVDALGGVTVCPAEPIRDPLAGLDLPAGCQKVDGRRALGYVRTRATPRADLDRMIHQRQFMAALLSRATSPTVWLNPWRWYSVPQAAVAALTVDRGVRAWDLGQLGLALHGHTTALTVPIGEFTDNGAGSVVVWNHDSARALFEAIATDAPVPAAALDEQP</sequence>
<evidence type="ECO:0000313" key="6">
    <source>
        <dbReference type="Proteomes" id="UP000510682"/>
    </source>
</evidence>
<dbReference type="EMBL" id="CP059165">
    <property type="protein sequence ID" value="QLL07360.1"/>
    <property type="molecule type" value="Genomic_DNA"/>
</dbReference>
<dbReference type="Gene3D" id="3.40.630.190">
    <property type="entry name" value="LCP protein"/>
    <property type="match status" value="1"/>
</dbReference>
<feature type="compositionally biased region" description="Pro residues" evidence="2">
    <location>
        <begin position="13"/>
        <end position="24"/>
    </location>
</feature>
<feature type="transmembrane region" description="Helical" evidence="3">
    <location>
        <begin position="74"/>
        <end position="100"/>
    </location>
</feature>
<proteinExistence type="inferred from homology"/>
<protein>
    <submittedName>
        <fullName evidence="5">LCP family protein</fullName>
    </submittedName>
</protein>
<keyword evidence="3" id="KW-0812">Transmembrane</keyword>
<name>A0A7D6ILY0_9MYCO</name>
<accession>A0A7D6ILY0</accession>
<dbReference type="InterPro" id="IPR004474">
    <property type="entry name" value="LytR_CpsA_psr"/>
</dbReference>
<feature type="domain" description="Cell envelope-related transcriptional attenuator" evidence="4">
    <location>
        <begin position="154"/>
        <end position="298"/>
    </location>
</feature>
<evidence type="ECO:0000259" key="4">
    <source>
        <dbReference type="Pfam" id="PF03816"/>
    </source>
</evidence>
<comment type="similarity">
    <text evidence="1">Belongs to the LytR/CpsA/Psr (LCP) family.</text>
</comment>
<dbReference type="KEGG" id="mgor:H0P51_27605"/>
<dbReference type="PANTHER" id="PTHR33392:SF6">
    <property type="entry name" value="POLYISOPRENYL-TEICHOIC ACID--PEPTIDOGLYCAN TEICHOIC ACID TRANSFERASE TAGU"/>
    <property type="match status" value="1"/>
</dbReference>
<feature type="region of interest" description="Disordered" evidence="2">
    <location>
        <begin position="1"/>
        <end position="70"/>
    </location>
</feature>
<dbReference type="PANTHER" id="PTHR33392">
    <property type="entry name" value="POLYISOPRENYL-TEICHOIC ACID--PEPTIDOGLYCAN TEICHOIC ACID TRANSFERASE TAGU"/>
    <property type="match status" value="1"/>
</dbReference>
<dbReference type="AlphaFoldDB" id="A0A7D6ILY0"/>
<keyword evidence="6" id="KW-1185">Reference proteome</keyword>
<evidence type="ECO:0000313" key="5">
    <source>
        <dbReference type="EMBL" id="QLL07360.1"/>
    </source>
</evidence>
<reference evidence="5" key="2">
    <citation type="submission" date="2020-07" db="EMBL/GenBank/DDBJ databases">
        <authorList>
            <person name="Yu X."/>
        </authorList>
    </citation>
    <scope>NUCLEOTIDE SEQUENCE [LARGE SCALE GENOMIC DNA]</scope>
    <source>
        <strain evidence="5">24T</strain>
    </source>
</reference>
<evidence type="ECO:0000256" key="1">
    <source>
        <dbReference type="ARBA" id="ARBA00006068"/>
    </source>
</evidence>
<dbReference type="Proteomes" id="UP000510682">
    <property type="component" value="Chromosome"/>
</dbReference>
<feature type="compositionally biased region" description="Pro residues" evidence="2">
    <location>
        <begin position="43"/>
        <end position="61"/>
    </location>
</feature>
<evidence type="ECO:0000256" key="3">
    <source>
        <dbReference type="SAM" id="Phobius"/>
    </source>
</evidence>
<dbReference type="Pfam" id="PF03816">
    <property type="entry name" value="LytR_cpsA_psr"/>
    <property type="match status" value="1"/>
</dbReference>
<dbReference type="RefSeq" id="WP_180915934.1">
    <property type="nucleotide sequence ID" value="NZ_CP059165.1"/>
</dbReference>